<dbReference type="InterPro" id="IPR055418">
    <property type="entry name" value="UFD1_N2"/>
</dbReference>
<evidence type="ECO:0000256" key="1">
    <source>
        <dbReference type="ARBA" id="ARBA00006043"/>
    </source>
</evidence>
<dbReference type="GO" id="GO:0036503">
    <property type="term" value="P:ERAD pathway"/>
    <property type="evidence" value="ECO:0007669"/>
    <property type="project" value="TreeGrafter"/>
</dbReference>
<dbReference type="InterPro" id="IPR055417">
    <property type="entry name" value="UFD1_N1"/>
</dbReference>
<dbReference type="InterPro" id="IPR004854">
    <property type="entry name" value="Ufd1-like"/>
</dbReference>
<dbReference type="Pfam" id="PF24842">
    <property type="entry name" value="UFD1_N2"/>
    <property type="match status" value="1"/>
</dbReference>
<organism evidence="6 7">
    <name type="scientific">Chaetoceros tenuissimus</name>
    <dbReference type="NCBI Taxonomy" id="426638"/>
    <lineage>
        <taxon>Eukaryota</taxon>
        <taxon>Sar</taxon>
        <taxon>Stramenopiles</taxon>
        <taxon>Ochrophyta</taxon>
        <taxon>Bacillariophyta</taxon>
        <taxon>Coscinodiscophyceae</taxon>
        <taxon>Chaetocerotophycidae</taxon>
        <taxon>Chaetocerotales</taxon>
        <taxon>Chaetocerotaceae</taxon>
        <taxon>Chaetoceros</taxon>
    </lineage>
</organism>
<evidence type="ECO:0000313" key="7">
    <source>
        <dbReference type="Proteomes" id="UP001054902"/>
    </source>
</evidence>
<dbReference type="Gene3D" id="2.40.40.50">
    <property type="entry name" value="Ubiquitin fusion degradation protein UFD1, N-terminal domain"/>
    <property type="match status" value="1"/>
</dbReference>
<evidence type="ECO:0000313" key="6">
    <source>
        <dbReference type="EMBL" id="GFH57364.1"/>
    </source>
</evidence>
<evidence type="ECO:0000259" key="5">
    <source>
        <dbReference type="Pfam" id="PF24842"/>
    </source>
</evidence>
<feature type="region of interest" description="Disordered" evidence="3">
    <location>
        <begin position="388"/>
        <end position="410"/>
    </location>
</feature>
<dbReference type="GO" id="GO:0006511">
    <property type="term" value="P:ubiquitin-dependent protein catabolic process"/>
    <property type="evidence" value="ECO:0007669"/>
    <property type="project" value="InterPro"/>
</dbReference>
<protein>
    <submittedName>
        <fullName evidence="6">Host ubiquitin fusion degradation</fullName>
    </submittedName>
</protein>
<dbReference type="PANTHER" id="PTHR12555">
    <property type="entry name" value="UBIQUITIN FUSION DEGRADATON PROTEIN 1"/>
    <property type="match status" value="1"/>
</dbReference>
<dbReference type="Pfam" id="PF03152">
    <property type="entry name" value="UFD1_N1"/>
    <property type="match status" value="1"/>
</dbReference>
<feature type="compositionally biased region" description="Polar residues" evidence="3">
    <location>
        <begin position="229"/>
        <end position="246"/>
    </location>
</feature>
<feature type="region of interest" description="Disordered" evidence="3">
    <location>
        <begin position="229"/>
        <end position="265"/>
    </location>
</feature>
<dbReference type="GO" id="GO:0034098">
    <property type="term" value="C:VCP-NPL4-UFD1 AAA ATPase complex"/>
    <property type="evidence" value="ECO:0007669"/>
    <property type="project" value="TreeGrafter"/>
</dbReference>
<proteinExistence type="inferred from homology"/>
<reference evidence="6 7" key="1">
    <citation type="journal article" date="2021" name="Sci. Rep.">
        <title>The genome of the diatom Chaetoceros tenuissimus carries an ancient integrated fragment of an extant virus.</title>
        <authorList>
            <person name="Hongo Y."/>
            <person name="Kimura K."/>
            <person name="Takaki Y."/>
            <person name="Yoshida Y."/>
            <person name="Baba S."/>
            <person name="Kobayashi G."/>
            <person name="Nagasaki K."/>
            <person name="Hano T."/>
            <person name="Tomaru Y."/>
        </authorList>
    </citation>
    <scope>NUCLEOTIDE SEQUENCE [LARGE SCALE GENOMIC DNA]</scope>
    <source>
        <strain evidence="6 7">NIES-3715</strain>
    </source>
</reference>
<evidence type="ECO:0000256" key="3">
    <source>
        <dbReference type="SAM" id="MobiDB-lite"/>
    </source>
</evidence>
<dbReference type="Proteomes" id="UP001054902">
    <property type="component" value="Unassembled WGS sequence"/>
</dbReference>
<accession>A0AAD3HBS2</accession>
<evidence type="ECO:0000259" key="4">
    <source>
        <dbReference type="Pfam" id="PF03152"/>
    </source>
</evidence>
<comment type="similarity">
    <text evidence="1">Belongs to the UFD1 family.</text>
</comment>
<dbReference type="GO" id="GO:0031593">
    <property type="term" value="F:polyubiquitin modification-dependent protein binding"/>
    <property type="evidence" value="ECO:0007669"/>
    <property type="project" value="TreeGrafter"/>
</dbReference>
<name>A0AAD3HBS2_9STRA</name>
<dbReference type="AlphaFoldDB" id="A0AAD3HBS2"/>
<keyword evidence="2" id="KW-0833">Ubl conjugation pathway</keyword>
<gene>
    <name evidence="6" type="ORF">CTEN210_13840</name>
</gene>
<dbReference type="InterPro" id="IPR042299">
    <property type="entry name" value="Ufd1-like_Nn"/>
</dbReference>
<dbReference type="PANTHER" id="PTHR12555:SF13">
    <property type="entry name" value="UBIQUITIN RECOGNITION FACTOR IN ER-ASSOCIATED DEGRADATION PROTEIN 1"/>
    <property type="match status" value="1"/>
</dbReference>
<feature type="domain" description="Ubiquitin fusion degradation protein UFD1 N-terminal subdomain 1" evidence="4">
    <location>
        <begin position="18"/>
        <end position="113"/>
    </location>
</feature>
<dbReference type="EMBL" id="BLLK01000058">
    <property type="protein sequence ID" value="GFH57364.1"/>
    <property type="molecule type" value="Genomic_DNA"/>
</dbReference>
<feature type="domain" description="Ubiquitin fusion degradation protein UFD1 N-terminal subdomain 2" evidence="5">
    <location>
        <begin position="114"/>
        <end position="189"/>
    </location>
</feature>
<keyword evidence="7" id="KW-1185">Reference proteome</keyword>
<sequence>MNFGFGFGGMGGPMPSKFEEQYHCYSVAYADKSHLEGGDKILLPPSAFDTLARLQVDYPMLFRLESPDKGTATHSGVLEFTAEEGSCYIPFWMMQNLLIEEGSVITVTNVSLPKATFVKLQPQHVDFLEITNPRAVLEHALRNYSCVTKGDVICLPYNNKNYHFELKEVKPQDAACIIETDCNVDFDAPVGYKEPERPSIGSGAGGPGSVASSLVSSLANIPKQTAVFGSNRNSRCPSPAVSSMSGASGVPNKDGNDNVSESKMPGTKIVDGKIVRMDDDVDMNSQVSGFVDADSTMVAERTGGTGVQKNAAIAVQAPQIDYWAVNAGDGARLDGKKPSVLKDKDGNEIDVRKLRAEAAARRLEKLAADKKLPDAEVGMTVAGKQVSLNDEKNEAMKPPSAPVSKRKSRIGAKYSKLKQGGTAFGGTAKKF</sequence>
<comment type="caution">
    <text evidence="6">The sequence shown here is derived from an EMBL/GenBank/DDBJ whole genome shotgun (WGS) entry which is preliminary data.</text>
</comment>
<evidence type="ECO:0000256" key="2">
    <source>
        <dbReference type="ARBA" id="ARBA00022786"/>
    </source>
</evidence>
<dbReference type="Gene3D" id="3.10.330.10">
    <property type="match status" value="1"/>
</dbReference>